<evidence type="ECO:0000256" key="12">
    <source>
        <dbReference type="PIRSR" id="PIRSR605493-1"/>
    </source>
</evidence>
<evidence type="ECO:0000256" key="8">
    <source>
        <dbReference type="ARBA" id="ARBA00025046"/>
    </source>
</evidence>
<dbReference type="EMBL" id="BJVJ01000075">
    <property type="protein sequence ID" value="GEL26106.1"/>
    <property type="molecule type" value="Genomic_DNA"/>
</dbReference>
<dbReference type="GO" id="GO:0032259">
    <property type="term" value="P:methylation"/>
    <property type="evidence" value="ECO:0007669"/>
    <property type="project" value="UniProtKB-KW"/>
</dbReference>
<dbReference type="GO" id="GO:0046872">
    <property type="term" value="F:metal ion binding"/>
    <property type="evidence" value="ECO:0007669"/>
    <property type="project" value="UniProtKB-KW"/>
</dbReference>
<dbReference type="Proteomes" id="UP000321685">
    <property type="component" value="Unassembled WGS sequence"/>
</dbReference>
<evidence type="ECO:0000256" key="1">
    <source>
        <dbReference type="ARBA" id="ARBA00001342"/>
    </source>
</evidence>
<evidence type="ECO:0000256" key="6">
    <source>
        <dbReference type="ARBA" id="ARBA00012947"/>
    </source>
</evidence>
<dbReference type="PANTHER" id="PTHR33254">
    <property type="entry name" value="4-HYDROXY-4-METHYL-2-OXOGLUTARATE ALDOLASE 3-RELATED"/>
    <property type="match status" value="1"/>
</dbReference>
<keyword evidence="13" id="KW-0489">Methyltransferase</keyword>
<comment type="cofactor">
    <cofactor evidence="2">
        <name>a divalent metal cation</name>
        <dbReference type="ChEBI" id="CHEBI:60240"/>
    </cofactor>
</comment>
<dbReference type="Pfam" id="PF03737">
    <property type="entry name" value="RraA-like"/>
    <property type="match status" value="1"/>
</dbReference>
<evidence type="ECO:0000256" key="3">
    <source>
        <dbReference type="ARBA" id="ARBA00008621"/>
    </source>
</evidence>
<gene>
    <name evidence="13" type="ORF">PSU4_50600</name>
</gene>
<feature type="binding site" evidence="12">
    <location>
        <position position="121"/>
    </location>
    <ligand>
        <name>Mg(2+)</name>
        <dbReference type="ChEBI" id="CHEBI:18420"/>
    </ligand>
</feature>
<name>A0A511DMR1_9PSEU</name>
<dbReference type="CDD" id="cd16841">
    <property type="entry name" value="RraA_family"/>
    <property type="match status" value="1"/>
</dbReference>
<dbReference type="Gene3D" id="3.50.30.40">
    <property type="entry name" value="Ribonuclease E inhibitor RraA/RraA-like"/>
    <property type="match status" value="1"/>
</dbReference>
<dbReference type="GO" id="GO:0047443">
    <property type="term" value="F:4-hydroxy-4-methyl-2-oxoglutarate aldolase activity"/>
    <property type="evidence" value="ECO:0007669"/>
    <property type="project" value="UniProtKB-EC"/>
</dbReference>
<proteinExistence type="inferred from homology"/>
<comment type="similarity">
    <text evidence="3">Belongs to the class II aldolase/RraA-like family.</text>
</comment>
<dbReference type="EC" id="4.1.3.17" evidence="5"/>
<comment type="cofactor">
    <cofactor evidence="12">
        <name>Mg(2+)</name>
        <dbReference type="ChEBI" id="CHEBI:18420"/>
    </cofactor>
</comment>
<comment type="subunit">
    <text evidence="4">Homotrimer.</text>
</comment>
<evidence type="ECO:0000313" key="13">
    <source>
        <dbReference type="EMBL" id="GEL26106.1"/>
    </source>
</evidence>
<comment type="caution">
    <text evidence="13">The sequence shown here is derived from an EMBL/GenBank/DDBJ whole genome shotgun (WGS) entry which is preliminary data.</text>
</comment>
<dbReference type="EC" id="4.1.1.112" evidence="6"/>
<evidence type="ECO:0000256" key="2">
    <source>
        <dbReference type="ARBA" id="ARBA00001968"/>
    </source>
</evidence>
<evidence type="ECO:0000313" key="14">
    <source>
        <dbReference type="Proteomes" id="UP000321685"/>
    </source>
</evidence>
<comment type="catalytic activity">
    <reaction evidence="1">
        <text>4-hydroxy-4-methyl-2-oxoglutarate = 2 pyruvate</text>
        <dbReference type="Rhea" id="RHEA:22748"/>
        <dbReference type="ChEBI" id="CHEBI:15361"/>
        <dbReference type="ChEBI" id="CHEBI:58276"/>
        <dbReference type="EC" id="4.1.3.17"/>
    </reaction>
</comment>
<dbReference type="OrthoDB" id="9805307at2"/>
<dbReference type="AlphaFoldDB" id="A0A511DMR1"/>
<dbReference type="InterPro" id="IPR036704">
    <property type="entry name" value="RraA/RraA-like_sf"/>
</dbReference>
<evidence type="ECO:0000256" key="11">
    <source>
        <dbReference type="ARBA" id="ARBA00047973"/>
    </source>
</evidence>
<protein>
    <recommendedName>
        <fullName evidence="7">Putative 4-hydroxy-4-methyl-2-oxoglutarate aldolase</fullName>
        <ecNumber evidence="6">4.1.1.112</ecNumber>
        <ecNumber evidence="5">4.1.3.17</ecNumber>
    </recommendedName>
    <alternativeName>
        <fullName evidence="10">Oxaloacetate decarboxylase</fullName>
    </alternativeName>
    <alternativeName>
        <fullName evidence="9">RraA-like protein</fullName>
    </alternativeName>
</protein>
<keyword evidence="12" id="KW-0479">Metal-binding</keyword>
<keyword evidence="14" id="KW-1185">Reference proteome</keyword>
<keyword evidence="12" id="KW-0460">Magnesium</keyword>
<dbReference type="GO" id="GO:0008948">
    <property type="term" value="F:oxaloacetate decarboxylase activity"/>
    <property type="evidence" value="ECO:0007669"/>
    <property type="project" value="UniProtKB-EC"/>
</dbReference>
<sequence length="221" mass="23394">MTTGNVSRHPEVSTAALSDALGRLTTHRTHILDLVSPTPRRVLYGRAITIQFVPFRQDLYDAEVHNFARFFYEAIGAGARDSVLALGSSGQVDVSLGGGTKLSRLQNHRLAGLVTDGRLRDFDELGRYDSVFYCGGETVKAGTADVMPVAANVPVVIGGTTVLPGDIVYADAAAAVIVPSGLADEAFTLAADVEREDAAFVTSIRDEDPDTIGSSVSGREI</sequence>
<dbReference type="InterPro" id="IPR005493">
    <property type="entry name" value="RraA/RraA-like"/>
</dbReference>
<comment type="function">
    <text evidence="8">Catalyzes the aldol cleavage of 4-hydroxy-4-methyl-2-oxoglutarate (HMG) into 2 molecules of pyruvate. Also contains a secondary oxaloacetate (OAA) decarboxylase activity due to the common pyruvate enolate transition state formed following C-C bond cleavage in the retro-aldol and decarboxylation reactions.</text>
</comment>
<organism evidence="13 14">
    <name type="scientific">Pseudonocardia sulfidoxydans NBRC 16205</name>
    <dbReference type="NCBI Taxonomy" id="1223511"/>
    <lineage>
        <taxon>Bacteria</taxon>
        <taxon>Bacillati</taxon>
        <taxon>Actinomycetota</taxon>
        <taxon>Actinomycetes</taxon>
        <taxon>Pseudonocardiales</taxon>
        <taxon>Pseudonocardiaceae</taxon>
        <taxon>Pseudonocardia</taxon>
    </lineage>
</organism>
<evidence type="ECO:0000256" key="10">
    <source>
        <dbReference type="ARBA" id="ARBA00032305"/>
    </source>
</evidence>
<dbReference type="PANTHER" id="PTHR33254:SF16">
    <property type="entry name" value="BLR3842 PROTEIN"/>
    <property type="match status" value="1"/>
</dbReference>
<comment type="catalytic activity">
    <reaction evidence="11">
        <text>oxaloacetate + H(+) = pyruvate + CO2</text>
        <dbReference type="Rhea" id="RHEA:15641"/>
        <dbReference type="ChEBI" id="CHEBI:15361"/>
        <dbReference type="ChEBI" id="CHEBI:15378"/>
        <dbReference type="ChEBI" id="CHEBI:16452"/>
        <dbReference type="ChEBI" id="CHEBI:16526"/>
        <dbReference type="EC" id="4.1.1.112"/>
    </reaction>
</comment>
<evidence type="ECO:0000256" key="5">
    <source>
        <dbReference type="ARBA" id="ARBA00012213"/>
    </source>
</evidence>
<evidence type="ECO:0000256" key="7">
    <source>
        <dbReference type="ARBA" id="ARBA00016549"/>
    </source>
</evidence>
<evidence type="ECO:0000256" key="9">
    <source>
        <dbReference type="ARBA" id="ARBA00030169"/>
    </source>
</evidence>
<dbReference type="SUPFAM" id="SSF89562">
    <property type="entry name" value="RraA-like"/>
    <property type="match status" value="1"/>
</dbReference>
<accession>A0A511DMR1</accession>
<feature type="binding site" evidence="12">
    <location>
        <position position="120"/>
    </location>
    <ligand>
        <name>substrate</name>
    </ligand>
</feature>
<dbReference type="RefSeq" id="WP_147113490.1">
    <property type="nucleotide sequence ID" value="NZ_BJVJ01000075.1"/>
</dbReference>
<reference evidence="13 14" key="1">
    <citation type="submission" date="2019-07" db="EMBL/GenBank/DDBJ databases">
        <title>Whole genome shotgun sequence of Pseudonocardia sulfidoxydans NBRC 16205.</title>
        <authorList>
            <person name="Hosoyama A."/>
            <person name="Uohara A."/>
            <person name="Ohji S."/>
            <person name="Ichikawa N."/>
        </authorList>
    </citation>
    <scope>NUCLEOTIDE SEQUENCE [LARGE SCALE GENOMIC DNA]</scope>
    <source>
        <strain evidence="13 14">NBRC 16205</strain>
    </source>
</reference>
<dbReference type="GO" id="GO:0008168">
    <property type="term" value="F:methyltransferase activity"/>
    <property type="evidence" value="ECO:0007669"/>
    <property type="project" value="UniProtKB-KW"/>
</dbReference>
<evidence type="ECO:0000256" key="4">
    <source>
        <dbReference type="ARBA" id="ARBA00011233"/>
    </source>
</evidence>
<keyword evidence="13" id="KW-0808">Transferase</keyword>